<evidence type="ECO:0000256" key="4">
    <source>
        <dbReference type="ARBA" id="ARBA00022833"/>
    </source>
</evidence>
<evidence type="ECO:0000313" key="7">
    <source>
        <dbReference type="Proteomes" id="UP000277582"/>
    </source>
</evidence>
<dbReference type="AlphaFoldDB" id="A0A3R9R1B7"/>
<protein>
    <recommendedName>
        <fullName evidence="5">Hydrogenase maturation factor HypA</fullName>
    </recommendedName>
</protein>
<dbReference type="GO" id="GO:0016151">
    <property type="term" value="F:nickel cation binding"/>
    <property type="evidence" value="ECO:0007669"/>
    <property type="project" value="UniProtKB-UniRule"/>
</dbReference>
<dbReference type="InterPro" id="IPR020538">
    <property type="entry name" value="Hydgase_Ni_incorp_HypA/HybF_CS"/>
</dbReference>
<dbReference type="Gene3D" id="3.30.2320.80">
    <property type="match status" value="1"/>
</dbReference>
<gene>
    <name evidence="5" type="primary">hypA</name>
    <name evidence="6" type="ORF">D6D85_13530</name>
</gene>
<feature type="binding site" evidence="5">
    <location>
        <position position="83"/>
    </location>
    <ligand>
        <name>Zn(2+)</name>
        <dbReference type="ChEBI" id="CHEBI:29105"/>
    </ligand>
</feature>
<name>A0A3R9R1B7_9CREN</name>
<dbReference type="HAMAP" id="MF_00213">
    <property type="entry name" value="HypA_HybF"/>
    <property type="match status" value="1"/>
</dbReference>
<dbReference type="GO" id="GO:0051604">
    <property type="term" value="P:protein maturation"/>
    <property type="evidence" value="ECO:0007669"/>
    <property type="project" value="InterPro"/>
</dbReference>
<dbReference type="InterPro" id="IPR000688">
    <property type="entry name" value="HypA/HybF"/>
</dbReference>
<organism evidence="6 7">
    <name type="scientific">Candidatus Methanodesulfokora washburnensis</name>
    <dbReference type="NCBI Taxonomy" id="2478471"/>
    <lineage>
        <taxon>Archaea</taxon>
        <taxon>Thermoproteota</taxon>
        <taxon>Candidatus Korarchaeia</taxon>
        <taxon>Candidatus Korarchaeia incertae sedis</taxon>
        <taxon>Candidatus Methanodesulfokora</taxon>
    </lineage>
</organism>
<comment type="similarity">
    <text evidence="1 5">Belongs to the HypA/HybF family.</text>
</comment>
<dbReference type="PIRSF" id="PIRSF004761">
    <property type="entry name" value="Hydrgn_mat_HypA"/>
    <property type="match status" value="1"/>
</dbReference>
<dbReference type="Pfam" id="PF01155">
    <property type="entry name" value="HypA"/>
    <property type="match status" value="1"/>
</dbReference>
<evidence type="ECO:0000256" key="5">
    <source>
        <dbReference type="HAMAP-Rule" id="MF_00213"/>
    </source>
</evidence>
<keyword evidence="3 5" id="KW-0479">Metal-binding</keyword>
<dbReference type="PANTHER" id="PTHR34535">
    <property type="entry name" value="HYDROGENASE MATURATION FACTOR HYPA"/>
    <property type="match status" value="1"/>
</dbReference>
<feature type="binding site" evidence="5">
    <location>
        <position position="12"/>
    </location>
    <ligand>
        <name>Ni(2+)</name>
        <dbReference type="ChEBI" id="CHEBI:49786"/>
    </ligand>
</feature>
<evidence type="ECO:0000256" key="2">
    <source>
        <dbReference type="ARBA" id="ARBA00022596"/>
    </source>
</evidence>
<evidence type="ECO:0000313" key="6">
    <source>
        <dbReference type="EMBL" id="RSN72505.1"/>
    </source>
</evidence>
<proteinExistence type="inferred from homology"/>
<dbReference type="GO" id="GO:0008270">
    <property type="term" value="F:zinc ion binding"/>
    <property type="evidence" value="ECO:0007669"/>
    <property type="project" value="UniProtKB-UniRule"/>
</dbReference>
<accession>A0A3R9R1B7</accession>
<keyword evidence="2 5" id="KW-0533">Nickel</keyword>
<comment type="function">
    <text evidence="5">Involved in the maturation of [NiFe] hydrogenases. Required for nickel insertion into the metal center of the hydrogenase.</text>
</comment>
<evidence type="ECO:0000256" key="3">
    <source>
        <dbReference type="ARBA" id="ARBA00022723"/>
    </source>
</evidence>
<comment type="caution">
    <text evidence="6">The sequence shown here is derived from an EMBL/GenBank/DDBJ whole genome shotgun (WGS) entry which is preliminary data.</text>
</comment>
<keyword evidence="7" id="KW-1185">Reference proteome</keyword>
<feature type="binding site" evidence="5">
    <location>
        <position position="129"/>
    </location>
    <ligand>
        <name>Zn(2+)</name>
        <dbReference type="ChEBI" id="CHEBI:29105"/>
    </ligand>
</feature>
<dbReference type="PANTHER" id="PTHR34535:SF3">
    <property type="entry name" value="HYDROGENASE MATURATION FACTOR HYPA"/>
    <property type="match status" value="1"/>
</dbReference>
<feature type="binding site" evidence="5">
    <location>
        <position position="132"/>
    </location>
    <ligand>
        <name>Zn(2+)</name>
        <dbReference type="ChEBI" id="CHEBI:29105"/>
    </ligand>
</feature>
<dbReference type="Proteomes" id="UP000277582">
    <property type="component" value="Unassembled WGS sequence"/>
</dbReference>
<dbReference type="PROSITE" id="PS01249">
    <property type="entry name" value="HYPA"/>
    <property type="match status" value="1"/>
</dbReference>
<feature type="binding site" evidence="5">
    <location>
        <position position="86"/>
    </location>
    <ligand>
        <name>Zn(2+)</name>
        <dbReference type="ChEBI" id="CHEBI:29105"/>
    </ligand>
</feature>
<dbReference type="EMBL" id="RCOS01000149">
    <property type="protein sequence ID" value="RSN72505.1"/>
    <property type="molecule type" value="Genomic_DNA"/>
</dbReference>
<keyword evidence="4 5" id="KW-0862">Zinc</keyword>
<reference evidence="6 7" key="1">
    <citation type="submission" date="2018-10" db="EMBL/GenBank/DDBJ databases">
        <title>Co-occurring genomic capacity for anaerobic methane metabolism and dissimilatory sulfite reduction discovered in the Korarchaeota.</title>
        <authorList>
            <person name="Mckay L.J."/>
            <person name="Dlakic M."/>
            <person name="Fields M.W."/>
            <person name="Delmont T.O."/>
            <person name="Eren A.M."/>
            <person name="Jay Z.J."/>
            <person name="Klingelsmith K.B."/>
            <person name="Rusch D.B."/>
            <person name="Inskeep W.P."/>
        </authorList>
    </citation>
    <scope>NUCLEOTIDE SEQUENCE [LARGE SCALE GENOMIC DNA]</scope>
    <source>
        <strain evidence="6 7">MDKW</strain>
    </source>
</reference>
<evidence type="ECO:0000256" key="1">
    <source>
        <dbReference type="ARBA" id="ARBA00010748"/>
    </source>
</evidence>
<sequence length="153" mass="17282">MSCSLCRGDHVHEWSLADAAVRSLLSFGEEKGFKRFIEVEILVGEIMEIDKEVFKEAFLMLSRGTILENANIIFSEEKASFRCNSCGNRWDMEKAEEIIEREVGVEEEGGEMESPLHFMPELACALMRCPKCGSRDISVESGRDLSIKRVVAE</sequence>